<feature type="binding site" evidence="6">
    <location>
        <position position="16"/>
    </location>
    <ligand>
        <name>ATP</name>
        <dbReference type="ChEBI" id="CHEBI:30616"/>
    </ligand>
</feature>
<accession>A0ABY4PE68</accession>
<organism evidence="8 9">
    <name type="scientific">Bombilactobacillus thymidiniphilus</name>
    <dbReference type="NCBI Taxonomy" id="2923363"/>
    <lineage>
        <taxon>Bacteria</taxon>
        <taxon>Bacillati</taxon>
        <taxon>Bacillota</taxon>
        <taxon>Bacilli</taxon>
        <taxon>Lactobacillales</taxon>
        <taxon>Lactobacillaceae</taxon>
        <taxon>Bombilactobacillus</taxon>
    </lineage>
</organism>
<evidence type="ECO:0000256" key="2">
    <source>
        <dbReference type="ARBA" id="ARBA00022679"/>
    </source>
</evidence>
<keyword evidence="3 6" id="KW-0547">Nucleotide-binding</keyword>
<dbReference type="NCBIfam" id="TIGR00016">
    <property type="entry name" value="ackA"/>
    <property type="match status" value="1"/>
</dbReference>
<comment type="similarity">
    <text evidence="1 6 7">Belongs to the acetokinase family.</text>
</comment>
<feature type="binding site" evidence="6">
    <location>
        <begin position="283"/>
        <end position="285"/>
    </location>
    <ligand>
        <name>ATP</name>
        <dbReference type="ChEBI" id="CHEBI:30616"/>
    </ligand>
</feature>
<comment type="subcellular location">
    <subcellularLocation>
        <location evidence="6">Cytoplasm</location>
    </subcellularLocation>
</comment>
<dbReference type="PIRSF" id="PIRSF000722">
    <property type="entry name" value="Acetate_prop_kin"/>
    <property type="match status" value="1"/>
</dbReference>
<dbReference type="PANTHER" id="PTHR21060:SF15">
    <property type="entry name" value="ACETATE KINASE-RELATED"/>
    <property type="match status" value="1"/>
</dbReference>
<dbReference type="EMBL" id="CP093365">
    <property type="protein sequence ID" value="UQS83799.1"/>
    <property type="molecule type" value="Genomic_DNA"/>
</dbReference>
<keyword evidence="6" id="KW-0963">Cytoplasm</keyword>
<feature type="binding site" evidence="6">
    <location>
        <position position="9"/>
    </location>
    <ligand>
        <name>Mg(2+)</name>
        <dbReference type="ChEBI" id="CHEBI:18420"/>
    </ligand>
</feature>
<feature type="site" description="Transition state stabilizer" evidence="6">
    <location>
        <position position="179"/>
    </location>
</feature>
<name>A0ABY4PE68_9LACO</name>
<evidence type="ECO:0000256" key="1">
    <source>
        <dbReference type="ARBA" id="ARBA00008748"/>
    </source>
</evidence>
<evidence type="ECO:0000256" key="5">
    <source>
        <dbReference type="ARBA" id="ARBA00022840"/>
    </source>
</evidence>
<dbReference type="EC" id="2.7.2.1" evidence="6"/>
<dbReference type="Pfam" id="PF00871">
    <property type="entry name" value="Acetate_kinase"/>
    <property type="match status" value="1"/>
</dbReference>
<dbReference type="PRINTS" id="PR00471">
    <property type="entry name" value="ACETATEKNASE"/>
</dbReference>
<comment type="cofactor">
    <cofactor evidence="6">
        <name>Mg(2+)</name>
        <dbReference type="ChEBI" id="CHEBI:18420"/>
    </cofactor>
    <cofactor evidence="6">
        <name>Mn(2+)</name>
        <dbReference type="ChEBI" id="CHEBI:29035"/>
    </cofactor>
    <text evidence="6">Mg(2+). Can also accept Mn(2+).</text>
</comment>
<keyword evidence="5 6" id="KW-0067">ATP-binding</keyword>
<dbReference type="InterPro" id="IPR043129">
    <property type="entry name" value="ATPase_NBD"/>
</dbReference>
<dbReference type="PANTHER" id="PTHR21060">
    <property type="entry name" value="ACETATE KINASE"/>
    <property type="match status" value="1"/>
</dbReference>
<dbReference type="SUPFAM" id="SSF53067">
    <property type="entry name" value="Actin-like ATPase domain"/>
    <property type="match status" value="2"/>
</dbReference>
<evidence type="ECO:0000313" key="8">
    <source>
        <dbReference type="EMBL" id="UQS83799.1"/>
    </source>
</evidence>
<dbReference type="PROSITE" id="PS01076">
    <property type="entry name" value="ACETATE_KINASE_2"/>
    <property type="match status" value="1"/>
</dbReference>
<dbReference type="InterPro" id="IPR004372">
    <property type="entry name" value="Ac/propionate_kinase"/>
</dbReference>
<dbReference type="PROSITE" id="PS01075">
    <property type="entry name" value="ACETATE_KINASE_1"/>
    <property type="match status" value="1"/>
</dbReference>
<dbReference type="Proteomes" id="UP000831947">
    <property type="component" value="Chromosome"/>
</dbReference>
<evidence type="ECO:0000256" key="4">
    <source>
        <dbReference type="ARBA" id="ARBA00022777"/>
    </source>
</evidence>
<evidence type="ECO:0000256" key="6">
    <source>
        <dbReference type="HAMAP-Rule" id="MF_00020"/>
    </source>
</evidence>
<keyword evidence="6" id="KW-0479">Metal-binding</keyword>
<sequence length="398" mass="44064">MTNKILVVNSGSSTLKFKLFDLTNEEVIVKGMVDRLGSDQSVFEITYDDHKYSYQKPLKTHTQAVDFLIEKLLDLGVIQDVSDLSGVGHRVVSGGPYFDDSVLLGKEQMAKLQSIDEYAPLHNPAERKGIEAFAEMLPDVPQVAVFDTTFHKNLPKMNQVYSIASEYDEKYGTHKYGAHGTSHDYVTHRAAEFLQKDYTKLKMISLHMGSGVSVTAVKDGKSFDTSMGFTPISGVTMSSRAGDIDISLVAFLMKKLNVTDIQEMINILNNESGLKGISGISPDMRDLIAAKDTDPKAQLAIDVFINRIIKYIGSYVAEMQGLDVLIFTAGMGENNPYIRKVILDSFAFMDVKVDEKSDFDGSGIRKITTADSSVTALVVPTDEELMIAREFDRLVNHN</sequence>
<reference evidence="8 9" key="1">
    <citation type="journal article" date="2022" name="Int. J. Syst. Evol. Microbiol.">
        <title>Apilactobacillus apisilvae sp. nov., Nicolia spurrieriana gen. nov. sp. nov., Bombilactobacillus folatiphilus sp. nov. and Bombilactobacillus thymidiniphilus sp. nov., four new lactic acid bacterial isolates from stingless bees Tetragonula carbonaria and Austroplebeia australis.</title>
        <authorList>
            <person name="Oliphant S.A."/>
            <person name="Watson-Haigh N.S."/>
            <person name="Sumby K.M."/>
            <person name="Gardner J."/>
            <person name="Groom S."/>
            <person name="Jiranek V."/>
        </authorList>
    </citation>
    <scope>NUCLEOTIDE SEQUENCE [LARGE SCALE GENOMIC DNA]</scope>
    <source>
        <strain evidence="8 9">SG4_A1</strain>
    </source>
</reference>
<dbReference type="RefSeq" id="WP_249512984.1">
    <property type="nucleotide sequence ID" value="NZ_CP093365.1"/>
</dbReference>
<dbReference type="HAMAP" id="MF_00020">
    <property type="entry name" value="Acetate_kinase"/>
    <property type="match status" value="1"/>
</dbReference>
<feature type="binding site" evidence="6">
    <location>
        <begin position="330"/>
        <end position="334"/>
    </location>
    <ligand>
        <name>ATP</name>
        <dbReference type="ChEBI" id="CHEBI:30616"/>
    </ligand>
</feature>
<gene>
    <name evidence="6" type="primary">ackA</name>
    <name evidence="8" type="ORF">MOO47_00935</name>
</gene>
<feature type="binding site" evidence="6">
    <location>
        <position position="383"/>
    </location>
    <ligand>
        <name>Mg(2+)</name>
        <dbReference type="ChEBI" id="CHEBI:18420"/>
    </ligand>
</feature>
<evidence type="ECO:0000313" key="9">
    <source>
        <dbReference type="Proteomes" id="UP000831947"/>
    </source>
</evidence>
<keyword evidence="4 6" id="KW-0418">Kinase</keyword>
<protein>
    <recommendedName>
        <fullName evidence="6">Acetate kinase</fullName>
        <ecNumber evidence="6">2.7.2.1</ecNumber>
    </recommendedName>
    <alternativeName>
        <fullName evidence="6">Acetokinase</fullName>
    </alternativeName>
</protein>
<dbReference type="CDD" id="cd24010">
    <property type="entry name" value="ASKHA_NBD_AcK_PK"/>
    <property type="match status" value="1"/>
</dbReference>
<comment type="catalytic activity">
    <reaction evidence="6">
        <text>acetate + ATP = acetyl phosphate + ADP</text>
        <dbReference type="Rhea" id="RHEA:11352"/>
        <dbReference type="ChEBI" id="CHEBI:22191"/>
        <dbReference type="ChEBI" id="CHEBI:30089"/>
        <dbReference type="ChEBI" id="CHEBI:30616"/>
        <dbReference type="ChEBI" id="CHEBI:456216"/>
        <dbReference type="EC" id="2.7.2.1"/>
    </reaction>
</comment>
<keyword evidence="6" id="KW-0460">Magnesium</keyword>
<comment type="pathway">
    <text evidence="6">Metabolic intermediate biosynthesis; acetyl-CoA biosynthesis; acetyl-CoA from acetate: step 1/2.</text>
</comment>
<dbReference type="Gene3D" id="3.30.420.40">
    <property type="match status" value="2"/>
</dbReference>
<dbReference type="GO" id="GO:0016301">
    <property type="term" value="F:kinase activity"/>
    <property type="evidence" value="ECO:0007669"/>
    <property type="project" value="UniProtKB-KW"/>
</dbReference>
<feature type="active site" description="Proton donor/acceptor" evidence="6">
    <location>
        <position position="147"/>
    </location>
</feature>
<keyword evidence="9" id="KW-1185">Reference proteome</keyword>
<comment type="function">
    <text evidence="6">Catalyzes the formation of acetyl phosphate from acetate and ATP. Can also catalyze the reverse reaction.</text>
</comment>
<feature type="binding site" evidence="6">
    <location>
        <begin position="207"/>
        <end position="211"/>
    </location>
    <ligand>
        <name>ATP</name>
        <dbReference type="ChEBI" id="CHEBI:30616"/>
    </ligand>
</feature>
<comment type="subunit">
    <text evidence="6">Homodimer.</text>
</comment>
<feature type="site" description="Transition state stabilizer" evidence="6">
    <location>
        <position position="240"/>
    </location>
</feature>
<proteinExistence type="inferred from homology"/>
<dbReference type="InterPro" id="IPR000890">
    <property type="entry name" value="Aliphatic_acid_kin_short-chain"/>
</dbReference>
<keyword evidence="2 6" id="KW-0808">Transferase</keyword>
<feature type="binding site" evidence="6">
    <location>
        <position position="90"/>
    </location>
    <ligand>
        <name>substrate</name>
    </ligand>
</feature>
<evidence type="ECO:0000256" key="3">
    <source>
        <dbReference type="ARBA" id="ARBA00022741"/>
    </source>
</evidence>
<dbReference type="InterPro" id="IPR023865">
    <property type="entry name" value="Aliphatic_acid_kinase_CS"/>
</dbReference>
<evidence type="ECO:0000256" key="7">
    <source>
        <dbReference type="RuleBase" id="RU003835"/>
    </source>
</evidence>